<feature type="transmembrane region" description="Helical" evidence="1">
    <location>
        <begin position="59"/>
        <end position="84"/>
    </location>
</feature>
<feature type="transmembrane region" description="Helical" evidence="1">
    <location>
        <begin position="6"/>
        <end position="27"/>
    </location>
</feature>
<organism evidence="2">
    <name type="scientific">Ixodes ricinus</name>
    <name type="common">Common tick</name>
    <name type="synonym">Acarus ricinus</name>
    <dbReference type="NCBI Taxonomy" id="34613"/>
    <lineage>
        <taxon>Eukaryota</taxon>
        <taxon>Metazoa</taxon>
        <taxon>Ecdysozoa</taxon>
        <taxon>Arthropoda</taxon>
        <taxon>Chelicerata</taxon>
        <taxon>Arachnida</taxon>
        <taxon>Acari</taxon>
        <taxon>Parasitiformes</taxon>
        <taxon>Ixodida</taxon>
        <taxon>Ixodoidea</taxon>
        <taxon>Ixodidae</taxon>
        <taxon>Ixodinae</taxon>
        <taxon>Ixodes</taxon>
    </lineage>
</organism>
<evidence type="ECO:0000256" key="1">
    <source>
        <dbReference type="SAM" id="Phobius"/>
    </source>
</evidence>
<evidence type="ECO:0000313" key="2">
    <source>
        <dbReference type="EMBL" id="MXU85295.1"/>
    </source>
</evidence>
<reference evidence="2" key="1">
    <citation type="submission" date="2019-12" db="EMBL/GenBank/DDBJ databases">
        <title>An insight into the sialome of adult female Ixodes ricinus ticks feeding for 6 days.</title>
        <authorList>
            <person name="Perner J."/>
            <person name="Ribeiro J.M.C."/>
        </authorList>
    </citation>
    <scope>NUCLEOTIDE SEQUENCE</scope>
    <source>
        <strain evidence="2">Semi-engorged</strain>
        <tissue evidence="2">Salivary glands</tissue>
    </source>
</reference>
<protein>
    <submittedName>
        <fullName evidence="2">Uncharacterized protein</fullName>
    </submittedName>
</protein>
<keyword evidence="1" id="KW-0812">Transmembrane</keyword>
<keyword evidence="1" id="KW-1133">Transmembrane helix</keyword>
<sequence>MDLFFFFFSLNFAMWLDFLLPLFDGYYCPFPVPFRILPKVRNVKTCKDIDFRLKVRRPLLVLLLFWDFLCFCGESAATADIFLLS</sequence>
<dbReference type="EMBL" id="GIFC01003212">
    <property type="protein sequence ID" value="MXU85295.1"/>
    <property type="molecule type" value="Transcribed_RNA"/>
</dbReference>
<name>A0A6B0U9K9_IXORI</name>
<proteinExistence type="predicted"/>
<keyword evidence="1" id="KW-0472">Membrane</keyword>
<accession>A0A6B0U9K9</accession>
<dbReference type="AlphaFoldDB" id="A0A6B0U9K9"/>